<dbReference type="InterPro" id="IPR011990">
    <property type="entry name" value="TPR-like_helical_dom_sf"/>
</dbReference>
<dbReference type="EMBL" id="FPCG01000001">
    <property type="protein sequence ID" value="SFV20258.1"/>
    <property type="molecule type" value="Genomic_DNA"/>
</dbReference>
<keyword evidence="4" id="KW-1185">Reference proteome</keyword>
<dbReference type="OrthoDB" id="4959812at2"/>
<protein>
    <submittedName>
        <fullName evidence="3">Tetratricopeptide repeat-containing protein</fullName>
    </submittedName>
</protein>
<evidence type="ECO:0000313" key="4">
    <source>
        <dbReference type="Proteomes" id="UP000198881"/>
    </source>
</evidence>
<feature type="region of interest" description="Disordered" evidence="2">
    <location>
        <begin position="592"/>
        <end position="614"/>
    </location>
</feature>
<sequence>MSEDTSPEDSPGPGQDQSPALPEDLAPRLQAVLTRAAALETVDQPHTARGWLDQAYEAAYAEDPVRAAEAARAGLDAPGGQEPTTRLSLLRALASIAEMSGRTAEVSEHIESRAALLEDRGQPHRARMERELGAMLLREPEPFEATVLEGVLDQERRRSQTTADSILGDALVALAVRRVEDGRFEEAHELLTECLSWYERRESLDSPVPEETWAATRMFLAHVHLMSHESLQADAIANLVLSAPANRAVRAAIWMLKAVVEQEAEHGFLAADHALRAVELHAAAGVRKGSASAAALLAGIAADADDQQTSVLAWKVAVAQAEQGEVPEASALTLALGHQLLEADEHALAERVLAGLVRREEAAHRLPGLARALVDLGHAARHQDRPEEALKHWDRAAQLFLEADSPDEAARMLLAAGALLNREDRSEEAADRFRRAVELSREVVDQDPAVLPQALHALGHVLAELGDESGVALLDEAIALAKDSSAAWHEADFTDTRARALWALRKGPAAVSSALTAADLFTATQDSTSASNAELFAAYVLLEQERAEEASTLFRIIADQQDGAQHVQMAAWLGLAQSLDLLGDDDGALQARQRADEVAHLPDEEPDSADPHQD</sequence>
<dbReference type="RefSeq" id="WP_091693130.1">
    <property type="nucleotide sequence ID" value="NZ_FPCG01000001.1"/>
</dbReference>
<dbReference type="AlphaFoldDB" id="A0A1I7MEB4"/>
<evidence type="ECO:0000256" key="1">
    <source>
        <dbReference type="PROSITE-ProRule" id="PRU00339"/>
    </source>
</evidence>
<dbReference type="SUPFAM" id="SSF48452">
    <property type="entry name" value="TPR-like"/>
    <property type="match status" value="2"/>
</dbReference>
<dbReference type="PROSITE" id="PS50005">
    <property type="entry name" value="TPR"/>
    <property type="match status" value="1"/>
</dbReference>
<feature type="repeat" description="TPR" evidence="1">
    <location>
        <begin position="410"/>
        <end position="443"/>
    </location>
</feature>
<dbReference type="Proteomes" id="UP000198881">
    <property type="component" value="Unassembled WGS sequence"/>
</dbReference>
<evidence type="ECO:0000256" key="2">
    <source>
        <dbReference type="SAM" id="MobiDB-lite"/>
    </source>
</evidence>
<evidence type="ECO:0000313" key="3">
    <source>
        <dbReference type="EMBL" id="SFV20258.1"/>
    </source>
</evidence>
<accession>A0A1I7MEB4</accession>
<organism evidence="3 4">
    <name type="scientific">Micrococcus terreus</name>
    <dbReference type="NCBI Taxonomy" id="574650"/>
    <lineage>
        <taxon>Bacteria</taxon>
        <taxon>Bacillati</taxon>
        <taxon>Actinomycetota</taxon>
        <taxon>Actinomycetes</taxon>
        <taxon>Micrococcales</taxon>
        <taxon>Micrococcaceae</taxon>
        <taxon>Micrococcus</taxon>
    </lineage>
</organism>
<feature type="region of interest" description="Disordered" evidence="2">
    <location>
        <begin position="1"/>
        <end position="26"/>
    </location>
</feature>
<name>A0A1I7MEB4_9MICC</name>
<gene>
    <name evidence="3" type="ORF">SAMN04487966_101270</name>
</gene>
<dbReference type="Gene3D" id="1.25.40.10">
    <property type="entry name" value="Tetratricopeptide repeat domain"/>
    <property type="match status" value="2"/>
</dbReference>
<proteinExistence type="predicted"/>
<reference evidence="3 4" key="1">
    <citation type="submission" date="2016-10" db="EMBL/GenBank/DDBJ databases">
        <authorList>
            <person name="de Groot N.N."/>
        </authorList>
    </citation>
    <scope>NUCLEOTIDE SEQUENCE [LARGE SCALE GENOMIC DNA]</scope>
    <source>
        <strain evidence="3 4">CGMCC 1.7054</strain>
    </source>
</reference>
<dbReference type="Pfam" id="PF13424">
    <property type="entry name" value="TPR_12"/>
    <property type="match status" value="1"/>
</dbReference>
<dbReference type="SMART" id="SM00028">
    <property type="entry name" value="TPR"/>
    <property type="match status" value="3"/>
</dbReference>
<feature type="compositionally biased region" description="Basic and acidic residues" evidence="2">
    <location>
        <begin position="593"/>
        <end position="614"/>
    </location>
</feature>
<dbReference type="InterPro" id="IPR019734">
    <property type="entry name" value="TPR_rpt"/>
</dbReference>
<keyword evidence="1" id="KW-0802">TPR repeat</keyword>
<dbReference type="STRING" id="574650.SAMN04487966_101270"/>